<keyword evidence="2" id="KW-0732">Signal</keyword>
<dbReference type="InterPro" id="IPR008972">
    <property type="entry name" value="Cupredoxin"/>
</dbReference>
<protein>
    <submittedName>
        <fullName evidence="3">Methylamine utilization protein</fullName>
    </submittedName>
</protein>
<name>A0ABW0RY64_9BURK</name>
<evidence type="ECO:0000256" key="2">
    <source>
        <dbReference type="SAM" id="SignalP"/>
    </source>
</evidence>
<evidence type="ECO:0000313" key="4">
    <source>
        <dbReference type="Proteomes" id="UP001596086"/>
    </source>
</evidence>
<feature type="signal peptide" evidence="2">
    <location>
        <begin position="1"/>
        <end position="22"/>
    </location>
</feature>
<sequence length="214" mass="23078">MSVRALLPALWALSFAASPAGAATLEALVVTPAGKPLADAAVLLEPLGGPAAAPKNRPHAVIEQRGQEFAPWVTVVQTGASVDFPNKDTVRHHVYSFSQPKRFEIKLYAGKPGQPITFDKPGEVIIGCNIHDWMEAYVLVVETPWFGKTGPDGRVAIASLPAGRYRLRLWHPLQNAQAAAGEIELGAAAQKLRLVLDARAREPKPHTAVDQDQY</sequence>
<dbReference type="InterPro" id="IPR034242">
    <property type="entry name" value="MauL"/>
</dbReference>
<dbReference type="EMBL" id="JBHSMZ010000005">
    <property type="protein sequence ID" value="MFC5548585.1"/>
    <property type="molecule type" value="Genomic_DNA"/>
</dbReference>
<evidence type="ECO:0000313" key="3">
    <source>
        <dbReference type="EMBL" id="MFC5548585.1"/>
    </source>
</evidence>
<dbReference type="RefSeq" id="WP_379769529.1">
    <property type="nucleotide sequence ID" value="NZ_JBHSMZ010000005.1"/>
</dbReference>
<feature type="chain" id="PRO_5046321299" evidence="2">
    <location>
        <begin position="23"/>
        <end position="214"/>
    </location>
</feature>
<comment type="caution">
    <text evidence="3">The sequence shown here is derived from an EMBL/GenBank/DDBJ whole genome shotgun (WGS) entry which is preliminary data.</text>
</comment>
<reference evidence="4" key="1">
    <citation type="journal article" date="2019" name="Int. J. Syst. Evol. Microbiol.">
        <title>The Global Catalogue of Microorganisms (GCM) 10K type strain sequencing project: providing services to taxonomists for standard genome sequencing and annotation.</title>
        <authorList>
            <consortium name="The Broad Institute Genomics Platform"/>
            <consortium name="The Broad Institute Genome Sequencing Center for Infectious Disease"/>
            <person name="Wu L."/>
            <person name="Ma J."/>
        </authorList>
    </citation>
    <scope>NUCLEOTIDE SEQUENCE [LARGE SCALE GENOMIC DNA]</scope>
    <source>
        <strain evidence="4">CGMCC 4.5798</strain>
    </source>
</reference>
<gene>
    <name evidence="3" type="ORF">ACFPO9_08685</name>
</gene>
<evidence type="ECO:0000256" key="1">
    <source>
        <dbReference type="ARBA" id="ARBA00004418"/>
    </source>
</evidence>
<dbReference type="SUPFAM" id="SSF49503">
    <property type="entry name" value="Cupredoxins"/>
    <property type="match status" value="1"/>
</dbReference>
<dbReference type="Proteomes" id="UP001596086">
    <property type="component" value="Unassembled WGS sequence"/>
</dbReference>
<dbReference type="CDD" id="cd04221">
    <property type="entry name" value="MauL"/>
    <property type="match status" value="1"/>
</dbReference>
<dbReference type="Gene3D" id="2.60.40.420">
    <property type="entry name" value="Cupredoxins - blue copper proteins"/>
    <property type="match status" value="1"/>
</dbReference>
<accession>A0ABW0RY64</accession>
<proteinExistence type="predicted"/>
<keyword evidence="4" id="KW-1185">Reference proteome</keyword>
<comment type="subcellular location">
    <subcellularLocation>
        <location evidence="1">Periplasm</location>
    </subcellularLocation>
</comment>
<organism evidence="3 4">
    <name type="scientific">Massilia aerilata</name>
    <dbReference type="NCBI Taxonomy" id="453817"/>
    <lineage>
        <taxon>Bacteria</taxon>
        <taxon>Pseudomonadati</taxon>
        <taxon>Pseudomonadota</taxon>
        <taxon>Betaproteobacteria</taxon>
        <taxon>Burkholderiales</taxon>
        <taxon>Oxalobacteraceae</taxon>
        <taxon>Telluria group</taxon>
        <taxon>Massilia</taxon>
    </lineage>
</organism>